<feature type="transmembrane region" description="Helical" evidence="1">
    <location>
        <begin position="30"/>
        <end position="51"/>
    </location>
</feature>
<keyword evidence="1" id="KW-0812">Transmembrane</keyword>
<keyword evidence="1" id="KW-1133">Transmembrane helix</keyword>
<keyword evidence="1" id="KW-0472">Membrane</keyword>
<evidence type="ECO:0000313" key="3">
    <source>
        <dbReference type="EMBL" id="AWI08014.1"/>
    </source>
</evidence>
<dbReference type="OrthoDB" id="574096at2"/>
<organism evidence="3 4">
    <name type="scientific">Ereboglobus luteus</name>
    <dbReference type="NCBI Taxonomy" id="1796921"/>
    <lineage>
        <taxon>Bacteria</taxon>
        <taxon>Pseudomonadati</taxon>
        <taxon>Verrucomicrobiota</taxon>
        <taxon>Opitutia</taxon>
        <taxon>Opitutales</taxon>
        <taxon>Opitutaceae</taxon>
        <taxon>Ereboglobus</taxon>
    </lineage>
</organism>
<proteinExistence type="predicted"/>
<reference evidence="3 4" key="1">
    <citation type="journal article" date="2018" name="Syst. Appl. Microbiol.">
        <title>Ereboglobus luteus gen. nov. sp. nov. from cockroach guts, and new insights into the oxygen relationship of the genera Opitutus and Didymococcus (Verrucomicrobia: Opitutaceae).</title>
        <authorList>
            <person name="Tegtmeier D."/>
            <person name="Belitz A."/>
            <person name="Radek R."/>
            <person name="Heimerl T."/>
            <person name="Brune A."/>
        </authorList>
    </citation>
    <scope>NUCLEOTIDE SEQUENCE [LARGE SCALE GENOMIC DNA]</scope>
    <source>
        <strain evidence="3 4">Ho45</strain>
    </source>
</reference>
<keyword evidence="4" id="KW-1185">Reference proteome</keyword>
<feature type="transmembrane region" description="Helical" evidence="1">
    <location>
        <begin position="57"/>
        <end position="79"/>
    </location>
</feature>
<accession>A0A2U8DZY9</accession>
<dbReference type="Proteomes" id="UP000244896">
    <property type="component" value="Chromosome"/>
</dbReference>
<dbReference type="AlphaFoldDB" id="A0A2U8DZY9"/>
<gene>
    <name evidence="3" type="ORF">CKA38_00915</name>
</gene>
<dbReference type="Pfam" id="PF10882">
    <property type="entry name" value="bPH_5"/>
    <property type="match status" value="1"/>
</dbReference>
<dbReference type="EMBL" id="CP023004">
    <property type="protein sequence ID" value="AWI08014.1"/>
    <property type="molecule type" value="Genomic_DNA"/>
</dbReference>
<evidence type="ECO:0000313" key="4">
    <source>
        <dbReference type="Proteomes" id="UP000244896"/>
    </source>
</evidence>
<protein>
    <recommendedName>
        <fullName evidence="2">Bacterial Pleckstrin homology domain-containing protein</fullName>
    </recommendedName>
</protein>
<feature type="domain" description="Bacterial Pleckstrin homology" evidence="2">
    <location>
        <begin position="86"/>
        <end position="182"/>
    </location>
</feature>
<dbReference type="RefSeq" id="WP_108823821.1">
    <property type="nucleotide sequence ID" value="NZ_CP023004.1"/>
</dbReference>
<dbReference type="KEGG" id="elut:CKA38_00915"/>
<evidence type="ECO:0000256" key="1">
    <source>
        <dbReference type="SAM" id="Phobius"/>
    </source>
</evidence>
<dbReference type="InterPro" id="IPR027783">
    <property type="entry name" value="Bacterial_PH-related"/>
</dbReference>
<name>A0A2U8DZY9_9BACT</name>
<sequence>MNANDPALGAAEKYEDAEFLPAPRAGRIMLITWVVLAIILCVTILDVVLFVPKTPDGGGALALAMLAAVAGIMIVAWFCSRITSLEISGQQLSIKMTFWSARYDLAGLRSIEPDADVFKGVMRSFGNGGWGAFHGWFRGKRAGKFRAYVTDTDRSVVLRWGTRCVVVSPRDTDYFIEEVCKRTGVRRQN</sequence>
<evidence type="ECO:0000259" key="2">
    <source>
        <dbReference type="Pfam" id="PF10882"/>
    </source>
</evidence>